<evidence type="ECO:0000259" key="2">
    <source>
        <dbReference type="SMART" id="SM00829"/>
    </source>
</evidence>
<gene>
    <name evidence="3" type="primary">qor_2</name>
    <name evidence="3" type="ORF">Pro02_36660</name>
</gene>
<dbReference type="Gene3D" id="3.90.180.10">
    <property type="entry name" value="Medium-chain alcohol dehydrogenases, catalytic domain"/>
    <property type="match status" value="2"/>
</dbReference>
<dbReference type="PANTHER" id="PTHR44154">
    <property type="entry name" value="QUINONE OXIDOREDUCTASE"/>
    <property type="match status" value="1"/>
</dbReference>
<dbReference type="PANTHER" id="PTHR44154:SF1">
    <property type="entry name" value="QUINONE OXIDOREDUCTASE"/>
    <property type="match status" value="1"/>
</dbReference>
<dbReference type="InterPro" id="IPR011032">
    <property type="entry name" value="GroES-like_sf"/>
</dbReference>
<dbReference type="SUPFAM" id="SSF51735">
    <property type="entry name" value="NAD(P)-binding Rossmann-fold domains"/>
    <property type="match status" value="1"/>
</dbReference>
<dbReference type="OrthoDB" id="9790818at2"/>
<sequence>MTLAQAVIDGADPEELARLEVPSSFRAAHTRKDQVGMFGRVPHGVDGVDKDVTTSIHVDEVPMPELAPDEVLIAVMASAINFNTVWTAMFEPIPTFAFLERFGRTDPRHDQDFHVLGSDASGVIVRMGAGVKHWKIGDRIVTSPAYVDSQDPVSHADSMLGSDLRAWGFETNYGGLAEFAVVKATQLLPKPRHLSWEEAACNMLCASTAYRMLVGEHGSRMKQGDVVLVWGATGGLGGYGVQLVKNGGGIPVGVVSSPEKAELLRRMGCEHIVDRSQFDHLDDEKAWRRFGAEIRRQVGEDPNIVFEHTGKDTFGASVYLARRGGSVVTCGSSSGYAHTYDNRHLWMKLKSIIGSHGANYQECHEVNRLLSLGMLQPTLSTVYPLDRTGEATRAVQRNEHVGKVGVLCLAPAEDLGIEDPALRERIGEDRIRMFRG</sequence>
<evidence type="ECO:0000313" key="4">
    <source>
        <dbReference type="Proteomes" id="UP000655044"/>
    </source>
</evidence>
<dbReference type="InterPro" id="IPR013154">
    <property type="entry name" value="ADH-like_N"/>
</dbReference>
<proteinExistence type="predicted"/>
<dbReference type="InterPro" id="IPR013149">
    <property type="entry name" value="ADH-like_C"/>
</dbReference>
<dbReference type="AlphaFoldDB" id="A0A8J3S8F2"/>
<dbReference type="NCBIfam" id="TIGR01751">
    <property type="entry name" value="crot-CoA-red"/>
    <property type="match status" value="1"/>
</dbReference>
<dbReference type="Pfam" id="PF08240">
    <property type="entry name" value="ADH_N"/>
    <property type="match status" value="1"/>
</dbReference>
<name>A0A8J3S8F2_PLARO</name>
<dbReference type="InterPro" id="IPR036291">
    <property type="entry name" value="NAD(P)-bd_dom_sf"/>
</dbReference>
<evidence type="ECO:0000256" key="1">
    <source>
        <dbReference type="ARBA" id="ARBA00022857"/>
    </source>
</evidence>
<reference evidence="3" key="1">
    <citation type="submission" date="2021-01" db="EMBL/GenBank/DDBJ databases">
        <title>Whole genome shotgun sequence of Planobispora rosea NBRC 15558.</title>
        <authorList>
            <person name="Komaki H."/>
            <person name="Tamura T."/>
        </authorList>
    </citation>
    <scope>NUCLEOTIDE SEQUENCE</scope>
    <source>
        <strain evidence="3">NBRC 15558</strain>
    </source>
</reference>
<comment type="caution">
    <text evidence="3">The sequence shown here is derived from an EMBL/GenBank/DDBJ whole genome shotgun (WGS) entry which is preliminary data.</text>
</comment>
<feature type="domain" description="Enoyl reductase (ER)" evidence="2">
    <location>
        <begin position="53"/>
        <end position="406"/>
    </location>
</feature>
<dbReference type="InterPro" id="IPR020843">
    <property type="entry name" value="ER"/>
</dbReference>
<dbReference type="GO" id="GO:0043880">
    <property type="term" value="F:crotonyl-CoA reductase activity"/>
    <property type="evidence" value="ECO:0007669"/>
    <property type="project" value="InterPro"/>
</dbReference>
<keyword evidence="4" id="KW-1185">Reference proteome</keyword>
<dbReference type="EMBL" id="BOOI01000033">
    <property type="protein sequence ID" value="GIH85258.1"/>
    <property type="molecule type" value="Genomic_DNA"/>
</dbReference>
<keyword evidence="1" id="KW-0521">NADP</keyword>
<dbReference type="RefSeq" id="WP_068927596.1">
    <property type="nucleotide sequence ID" value="NZ_BMQP01000015.1"/>
</dbReference>
<organism evidence="3 4">
    <name type="scientific">Planobispora rosea</name>
    <dbReference type="NCBI Taxonomy" id="35762"/>
    <lineage>
        <taxon>Bacteria</taxon>
        <taxon>Bacillati</taxon>
        <taxon>Actinomycetota</taxon>
        <taxon>Actinomycetes</taxon>
        <taxon>Streptosporangiales</taxon>
        <taxon>Streptosporangiaceae</taxon>
        <taxon>Planobispora</taxon>
    </lineage>
</organism>
<dbReference type="Proteomes" id="UP000655044">
    <property type="component" value="Unassembled WGS sequence"/>
</dbReference>
<dbReference type="InterPro" id="IPR051603">
    <property type="entry name" value="Zinc-ADH_QOR/CCCR"/>
</dbReference>
<dbReference type="Pfam" id="PF00107">
    <property type="entry name" value="ADH_zinc_N"/>
    <property type="match status" value="1"/>
</dbReference>
<dbReference type="InterPro" id="IPR010085">
    <property type="entry name" value="Crot_CoA_red"/>
</dbReference>
<dbReference type="SMART" id="SM00829">
    <property type="entry name" value="PKS_ER"/>
    <property type="match status" value="1"/>
</dbReference>
<dbReference type="SUPFAM" id="SSF50129">
    <property type="entry name" value="GroES-like"/>
    <property type="match status" value="1"/>
</dbReference>
<evidence type="ECO:0000313" key="3">
    <source>
        <dbReference type="EMBL" id="GIH85258.1"/>
    </source>
</evidence>
<accession>A0A8J3S8F2</accession>
<protein>
    <submittedName>
        <fullName evidence="3">Crotonyl-CoA reductase</fullName>
    </submittedName>
</protein>